<name>A0ABY4I053_CHIFI</name>
<reference evidence="4 5" key="1">
    <citation type="submission" date="2022-04" db="EMBL/GenBank/DDBJ databases">
        <title>The arsenic-methylating capacity of Chitinophaga filiformis YT5 during chitin decomposition.</title>
        <authorList>
            <person name="Chen G."/>
            <person name="Liang Y."/>
        </authorList>
    </citation>
    <scope>NUCLEOTIDE SEQUENCE [LARGE SCALE GENOMIC DNA]</scope>
    <source>
        <strain evidence="4 5">YT5</strain>
    </source>
</reference>
<keyword evidence="5" id="KW-1185">Reference proteome</keyword>
<feature type="region of interest" description="Disordered" evidence="2">
    <location>
        <begin position="458"/>
        <end position="484"/>
    </location>
</feature>
<protein>
    <submittedName>
        <fullName evidence="4">Family 16 glycosylhydrolase</fullName>
    </submittedName>
</protein>
<dbReference type="InterPro" id="IPR013320">
    <property type="entry name" value="ConA-like_dom_sf"/>
</dbReference>
<dbReference type="RefSeq" id="WP_247810467.1">
    <property type="nucleotide sequence ID" value="NZ_CP095855.1"/>
</dbReference>
<sequence>MNIELKKITWEGGNAASMPQLMTLHVRRTSDPDEEASYTTITENLQVHTDGTILNPPTINDLDASENYTFRFINNDPAGGEFDIDYTTPQTFKLVAPDAVYYPESELTYVGAGFRDQMLPPKSGFYYSLQYTTKDWFDSDKEIRPVGGATWQRKDDQGGHYVSYEYGVLEVMTDSAFEHAMKTQYALGVHFYVAAEDLPTAGEWPLLSYKVPSWEYGVYVYVNCATKKVHWRQASETVTQEIISTSTINTGAWNQVLVFRDSNIAASRMWLNASNAFTGAFTENSVYQGRPDFLTVGTMNGIFSRVYFTSITVDNTIAEKYQHPPYPVGILEARYEPENRYTIPAKYLVAIDNKQVVFTLPADVPLDRRVFYLETSAGRSAPVEVNISAVQKANSPVTVHFDPNSEEYSDDFKQIFNPMAKGWGGINGEESASGGVAPTHVYFQDNLLVLEAHGDQYNGRSQGFTESGEPKRHDAPGDPSLGDPWTTRVGAALISRDYYGYGRYVMEVKLPRNMGVAPALWTSHYVKARIQDPRYDTMVAQGLTPAGNRDGDMWVVAYDQVSMEMPCSNAMYVYSTVEEMLSYAYYAKWTGELVAVADDPSPENIGTWRLDDTAAPSLLTSWTKISNEVQYIAEPSKDFIRCNAGIGETGPGNGINYEGYPSEDEYFAMQTSAGKDLWDGAFHEFRFDWYADRVEYYVDGQLIQVNRRFVPDAASRWAVGLWFPSPANEDLPWRVDPFGVYGAWAGAAADWKYQKLFIRRLAHTPFTDAEAGGTNRLVGETYPFQGCSGYEQPLPG</sequence>
<evidence type="ECO:0000313" key="5">
    <source>
        <dbReference type="Proteomes" id="UP000830198"/>
    </source>
</evidence>
<evidence type="ECO:0000259" key="3">
    <source>
        <dbReference type="PROSITE" id="PS51762"/>
    </source>
</evidence>
<dbReference type="InterPro" id="IPR000757">
    <property type="entry name" value="Beta-glucanase-like"/>
</dbReference>
<dbReference type="PROSITE" id="PS51762">
    <property type="entry name" value="GH16_2"/>
    <property type="match status" value="1"/>
</dbReference>
<evidence type="ECO:0000256" key="2">
    <source>
        <dbReference type="SAM" id="MobiDB-lite"/>
    </source>
</evidence>
<evidence type="ECO:0000256" key="1">
    <source>
        <dbReference type="ARBA" id="ARBA00006865"/>
    </source>
</evidence>
<proteinExistence type="inferred from homology"/>
<accession>A0ABY4I053</accession>
<dbReference type="EMBL" id="CP095855">
    <property type="protein sequence ID" value="UPK68126.1"/>
    <property type="molecule type" value="Genomic_DNA"/>
</dbReference>
<evidence type="ECO:0000313" key="4">
    <source>
        <dbReference type="EMBL" id="UPK68126.1"/>
    </source>
</evidence>
<feature type="domain" description="GH16" evidence="3">
    <location>
        <begin position="390"/>
        <end position="746"/>
    </location>
</feature>
<dbReference type="Proteomes" id="UP000830198">
    <property type="component" value="Chromosome"/>
</dbReference>
<comment type="similarity">
    <text evidence="1">Belongs to the glycosyl hydrolase 16 family.</text>
</comment>
<dbReference type="Gene3D" id="2.60.120.200">
    <property type="match status" value="2"/>
</dbReference>
<gene>
    <name evidence="4" type="ORF">MYF79_24540</name>
</gene>
<organism evidence="4 5">
    <name type="scientific">Chitinophaga filiformis</name>
    <name type="common">Myxococcus filiformis</name>
    <name type="synonym">Flexibacter filiformis</name>
    <dbReference type="NCBI Taxonomy" id="104663"/>
    <lineage>
        <taxon>Bacteria</taxon>
        <taxon>Pseudomonadati</taxon>
        <taxon>Bacteroidota</taxon>
        <taxon>Chitinophagia</taxon>
        <taxon>Chitinophagales</taxon>
        <taxon>Chitinophagaceae</taxon>
        <taxon>Chitinophaga</taxon>
    </lineage>
</organism>
<dbReference type="SUPFAM" id="SSF49899">
    <property type="entry name" value="Concanavalin A-like lectins/glucanases"/>
    <property type="match status" value="1"/>
</dbReference>